<dbReference type="Gene3D" id="3.90.1150.10">
    <property type="entry name" value="Aspartate Aminotransferase, domain 1"/>
    <property type="match status" value="1"/>
</dbReference>
<evidence type="ECO:0000256" key="5">
    <source>
        <dbReference type="ARBA" id="ARBA00022679"/>
    </source>
</evidence>
<dbReference type="InterPro" id="IPR015424">
    <property type="entry name" value="PyrdxlP-dep_Trfase"/>
</dbReference>
<sequence>MTTAATHPSYALETRYGARNYAPLPVMLERGEGVWLFDTAGRRYLDMMSAYSAVSFGHSHPRLVAALVEQAGRLTLTSRAFHNTELGPFLADVCRITRMDRALPMNTGAEAVETAIKAARKWAREVKGTPPDAAEIIVFDNNFHGRTTTIVGFSSHEQYRYGFGPFAAGFRRIPFGDAEALKAAIGPHTGAILIEPIQGEGGIVVPPPGYLKLARDLATQHNALLVCDEVQTGLGRTGDVLASWHEDVQPDLVVLGKALGGGMVPVSAIAGREDVIGVFQPGDHGSTFGGNPLAAHIGRAALALLQEAQLPQHAARLGEAFIAELQSLIGHGVRQVRGRGLMIGLQLDADIDAHDFAAALAGHGVLTKDTYGNVVRLTPPLVIAQQELELARDVIRRTLADWPRRKAA</sequence>
<reference evidence="9" key="2">
    <citation type="submission" date="2018-01" db="EMBL/GenBank/DDBJ databases">
        <title>Ralstonia pseudosolanacearum P824 infects blueberry.</title>
        <authorList>
            <person name="Bocsanczy A.M."/>
            <person name="Norman D.J."/>
        </authorList>
    </citation>
    <scope>NUCLEOTIDE SEQUENCE</scope>
    <source>
        <strain evidence="9">P824</strain>
    </source>
</reference>
<dbReference type="PROSITE" id="PS00600">
    <property type="entry name" value="AA_TRANSFER_CLASS_3"/>
    <property type="match status" value="1"/>
</dbReference>
<evidence type="ECO:0000256" key="3">
    <source>
        <dbReference type="ARBA" id="ARBA00012924"/>
    </source>
</evidence>
<dbReference type="PATRIC" id="fig|305.107.peg.4261"/>
<dbReference type="Proteomes" id="UP000262427">
    <property type="component" value="Chromosome CM"/>
</dbReference>
<dbReference type="NCBIfam" id="TIGR01885">
    <property type="entry name" value="Orn_aminotrans"/>
    <property type="match status" value="1"/>
</dbReference>
<dbReference type="AlphaFoldDB" id="A0A0K1ZP58"/>
<gene>
    <name evidence="10" type="primary">rocD</name>
    <name evidence="10" type="ORF">PSS4_v1_1390016</name>
    <name evidence="9" type="ORF">RSP824_16425</name>
    <name evidence="11" type="ORF">RUN1985_v1_690055</name>
</gene>
<accession>A0A0K1ZP58</accession>
<evidence type="ECO:0000313" key="10">
    <source>
        <dbReference type="EMBL" id="CUV20214.1"/>
    </source>
</evidence>
<evidence type="ECO:0000313" key="11">
    <source>
        <dbReference type="EMBL" id="CUV30684.1"/>
    </source>
</evidence>
<evidence type="ECO:0000256" key="2">
    <source>
        <dbReference type="ARBA" id="ARBA00004998"/>
    </source>
</evidence>
<keyword evidence="5 10" id="KW-0808">Transferase</keyword>
<comment type="pathway">
    <text evidence="2">Amino-acid biosynthesis; L-proline biosynthesis; L-glutamate 5-semialdehyde from L-ornithine: step 1/1.</text>
</comment>
<evidence type="ECO:0000256" key="1">
    <source>
        <dbReference type="ARBA" id="ARBA00001933"/>
    </source>
</evidence>
<dbReference type="UniPathway" id="UPA00098">
    <property type="reaction ID" value="UER00358"/>
</dbReference>
<dbReference type="FunFam" id="3.40.640.10:FF:000011">
    <property type="entry name" value="Ornithine aminotransferase"/>
    <property type="match status" value="1"/>
</dbReference>
<dbReference type="InterPro" id="IPR005814">
    <property type="entry name" value="Aminotrans_3"/>
</dbReference>
<evidence type="ECO:0000313" key="9">
    <source>
        <dbReference type="EMBL" id="AYA47917.1"/>
    </source>
</evidence>
<dbReference type="InterPro" id="IPR050103">
    <property type="entry name" value="Class-III_PLP-dep_AT"/>
</dbReference>
<dbReference type="EMBL" id="LN899821">
    <property type="protein sequence ID" value="CUV20214.1"/>
    <property type="molecule type" value="Genomic_DNA"/>
</dbReference>
<dbReference type="EMBL" id="LN899824">
    <property type="protein sequence ID" value="CUV30684.1"/>
    <property type="molecule type" value="Genomic_DNA"/>
</dbReference>
<dbReference type="EC" id="2.6.1.13" evidence="3"/>
<dbReference type="GO" id="GO:0030170">
    <property type="term" value="F:pyridoxal phosphate binding"/>
    <property type="evidence" value="ECO:0007669"/>
    <property type="project" value="InterPro"/>
</dbReference>
<dbReference type="Gene3D" id="3.40.640.10">
    <property type="entry name" value="Type I PLP-dependent aspartate aminotransferase-like (Major domain)"/>
    <property type="match status" value="1"/>
</dbReference>
<dbReference type="PANTHER" id="PTHR11986:SF18">
    <property type="entry name" value="ORNITHINE AMINOTRANSFERASE, MITOCHONDRIAL"/>
    <property type="match status" value="1"/>
</dbReference>
<comment type="similarity">
    <text evidence="8">Belongs to the class-III pyridoxal-phosphate-dependent aminotransferase family.</text>
</comment>
<dbReference type="InterPro" id="IPR015421">
    <property type="entry name" value="PyrdxlP-dep_Trfase_major"/>
</dbReference>
<organism evidence="10">
    <name type="scientific">Ralstonia solanacearum</name>
    <name type="common">Pseudomonas solanacearum</name>
    <dbReference type="NCBI Taxonomy" id="305"/>
    <lineage>
        <taxon>Bacteria</taxon>
        <taxon>Pseudomonadati</taxon>
        <taxon>Pseudomonadota</taxon>
        <taxon>Betaproteobacteria</taxon>
        <taxon>Burkholderiales</taxon>
        <taxon>Burkholderiaceae</taxon>
        <taxon>Ralstonia</taxon>
        <taxon>Ralstonia solanacearum species complex</taxon>
    </lineage>
</organism>
<evidence type="ECO:0000256" key="8">
    <source>
        <dbReference type="RuleBase" id="RU003560"/>
    </source>
</evidence>
<reference evidence="12" key="3">
    <citation type="submission" date="2018-01" db="EMBL/GenBank/DDBJ databases">
        <title>Raltonia solanacearum P824 infects blueberry.</title>
        <authorList>
            <person name="Bocsanczy A.M."/>
            <person name="Norman D.J."/>
        </authorList>
    </citation>
    <scope>NUCLEOTIDE SEQUENCE [LARGE SCALE GENOMIC DNA]</scope>
    <source>
        <strain evidence="12">P824</strain>
    </source>
</reference>
<dbReference type="CDD" id="cd00610">
    <property type="entry name" value="OAT_like"/>
    <property type="match status" value="1"/>
</dbReference>
<dbReference type="Pfam" id="PF00202">
    <property type="entry name" value="Aminotran_3"/>
    <property type="match status" value="1"/>
</dbReference>
<dbReference type="SUPFAM" id="SSF53383">
    <property type="entry name" value="PLP-dependent transferases"/>
    <property type="match status" value="1"/>
</dbReference>
<comment type="cofactor">
    <cofactor evidence="1">
        <name>pyridoxal 5'-phosphate</name>
        <dbReference type="ChEBI" id="CHEBI:597326"/>
    </cofactor>
</comment>
<evidence type="ECO:0000256" key="6">
    <source>
        <dbReference type="ARBA" id="ARBA00022898"/>
    </source>
</evidence>
<dbReference type="EMBL" id="CP025741">
    <property type="protein sequence ID" value="AYA47917.1"/>
    <property type="molecule type" value="Genomic_DNA"/>
</dbReference>
<protein>
    <recommendedName>
        <fullName evidence="3">ornithine aminotransferase</fullName>
        <ecNumber evidence="3">2.6.1.13</ecNumber>
    </recommendedName>
    <alternativeName>
        <fullName evidence="7">Ornithine--oxo-acid aminotransferase</fullName>
    </alternativeName>
</protein>
<dbReference type="GO" id="GO:0004587">
    <property type="term" value="F:ornithine aminotransferase activity"/>
    <property type="evidence" value="ECO:0007669"/>
    <property type="project" value="UniProtKB-EC"/>
</dbReference>
<keyword evidence="4 10" id="KW-0032">Aminotransferase</keyword>
<dbReference type="GO" id="GO:0042802">
    <property type="term" value="F:identical protein binding"/>
    <property type="evidence" value="ECO:0007669"/>
    <property type="project" value="TreeGrafter"/>
</dbReference>
<dbReference type="PIRSF" id="PIRSF000521">
    <property type="entry name" value="Transaminase_4ab_Lys_Orn"/>
    <property type="match status" value="1"/>
</dbReference>
<dbReference type="InterPro" id="IPR015422">
    <property type="entry name" value="PyrdxlP-dep_Trfase_small"/>
</dbReference>
<proteinExistence type="inferred from homology"/>
<reference evidence="10" key="1">
    <citation type="submission" date="2015-10" db="EMBL/GenBank/DDBJ databases">
        <authorList>
            <person name="Gilbert D.G."/>
        </authorList>
    </citation>
    <scope>NUCLEOTIDE SEQUENCE</scope>
    <source>
        <strain evidence="10">Phyl III-seqv23</strain>
    </source>
</reference>
<evidence type="ECO:0000256" key="4">
    <source>
        <dbReference type="ARBA" id="ARBA00022576"/>
    </source>
</evidence>
<dbReference type="InterPro" id="IPR010164">
    <property type="entry name" value="Orn_aminotrans"/>
</dbReference>
<name>A0A0K1ZP58_RALSL</name>
<dbReference type="GO" id="GO:0055129">
    <property type="term" value="P:L-proline biosynthetic process"/>
    <property type="evidence" value="ECO:0007669"/>
    <property type="project" value="UniProtKB-UniPathway"/>
</dbReference>
<dbReference type="InterPro" id="IPR049704">
    <property type="entry name" value="Aminotrans_3_PPA_site"/>
</dbReference>
<dbReference type="PANTHER" id="PTHR11986">
    <property type="entry name" value="AMINOTRANSFERASE CLASS III"/>
    <property type="match status" value="1"/>
</dbReference>
<evidence type="ECO:0000256" key="7">
    <source>
        <dbReference type="ARBA" id="ARBA00030587"/>
    </source>
</evidence>
<keyword evidence="6 8" id="KW-0663">Pyridoxal phosphate</keyword>
<evidence type="ECO:0000313" key="12">
    <source>
        <dbReference type="Proteomes" id="UP000262427"/>
    </source>
</evidence>